<comment type="caution">
    <text evidence="1">The sequence shown here is derived from an EMBL/GenBank/DDBJ whole genome shotgun (WGS) entry which is preliminary data.</text>
</comment>
<gene>
    <name evidence="1" type="ORF">DPMN_158169</name>
</gene>
<sequence length="96" mass="10687">MLIVNTHHVFSEILALYYGDRDRFRFRPSAEKLICAQFTSVIICQFEPLSLYHEYADISVGGYALFVNISTTDLSSVLEMSMTGGKNGDGFGAPEL</sequence>
<reference evidence="1" key="2">
    <citation type="submission" date="2020-11" db="EMBL/GenBank/DDBJ databases">
        <authorList>
            <person name="McCartney M.A."/>
            <person name="Auch B."/>
            <person name="Kono T."/>
            <person name="Mallez S."/>
            <person name="Becker A."/>
            <person name="Gohl D.M."/>
            <person name="Silverstein K.A.T."/>
            <person name="Koren S."/>
            <person name="Bechman K.B."/>
            <person name="Herman A."/>
            <person name="Abrahante J.E."/>
            <person name="Garbe J."/>
        </authorList>
    </citation>
    <scope>NUCLEOTIDE SEQUENCE</scope>
    <source>
        <strain evidence="1">Duluth1</strain>
        <tissue evidence="1">Whole animal</tissue>
    </source>
</reference>
<keyword evidence="2" id="KW-1185">Reference proteome</keyword>
<accession>A0A9D4EKV7</accession>
<proteinExistence type="predicted"/>
<dbReference type="Proteomes" id="UP000828390">
    <property type="component" value="Unassembled WGS sequence"/>
</dbReference>
<reference evidence="1" key="1">
    <citation type="journal article" date="2019" name="bioRxiv">
        <title>The Genome of the Zebra Mussel, Dreissena polymorpha: A Resource for Invasive Species Research.</title>
        <authorList>
            <person name="McCartney M.A."/>
            <person name="Auch B."/>
            <person name="Kono T."/>
            <person name="Mallez S."/>
            <person name="Zhang Y."/>
            <person name="Obille A."/>
            <person name="Becker A."/>
            <person name="Abrahante J.E."/>
            <person name="Garbe J."/>
            <person name="Badalamenti J.P."/>
            <person name="Herman A."/>
            <person name="Mangelson H."/>
            <person name="Liachko I."/>
            <person name="Sullivan S."/>
            <person name="Sone E.D."/>
            <person name="Koren S."/>
            <person name="Silverstein K.A.T."/>
            <person name="Beckman K.B."/>
            <person name="Gohl D.M."/>
        </authorList>
    </citation>
    <scope>NUCLEOTIDE SEQUENCE</scope>
    <source>
        <strain evidence="1">Duluth1</strain>
        <tissue evidence="1">Whole animal</tissue>
    </source>
</reference>
<name>A0A9D4EKV7_DREPO</name>
<evidence type="ECO:0000313" key="2">
    <source>
        <dbReference type="Proteomes" id="UP000828390"/>
    </source>
</evidence>
<dbReference type="AlphaFoldDB" id="A0A9D4EKV7"/>
<organism evidence="1 2">
    <name type="scientific">Dreissena polymorpha</name>
    <name type="common">Zebra mussel</name>
    <name type="synonym">Mytilus polymorpha</name>
    <dbReference type="NCBI Taxonomy" id="45954"/>
    <lineage>
        <taxon>Eukaryota</taxon>
        <taxon>Metazoa</taxon>
        <taxon>Spiralia</taxon>
        <taxon>Lophotrochozoa</taxon>
        <taxon>Mollusca</taxon>
        <taxon>Bivalvia</taxon>
        <taxon>Autobranchia</taxon>
        <taxon>Heteroconchia</taxon>
        <taxon>Euheterodonta</taxon>
        <taxon>Imparidentia</taxon>
        <taxon>Neoheterodontei</taxon>
        <taxon>Myida</taxon>
        <taxon>Dreissenoidea</taxon>
        <taxon>Dreissenidae</taxon>
        <taxon>Dreissena</taxon>
    </lineage>
</organism>
<evidence type="ECO:0000313" key="1">
    <source>
        <dbReference type="EMBL" id="KAH3780356.1"/>
    </source>
</evidence>
<protein>
    <submittedName>
        <fullName evidence="1">Uncharacterized protein</fullName>
    </submittedName>
</protein>
<dbReference type="EMBL" id="JAIWYP010000008">
    <property type="protein sequence ID" value="KAH3780356.1"/>
    <property type="molecule type" value="Genomic_DNA"/>
</dbReference>